<reference evidence="3 4" key="1">
    <citation type="journal article" date="2015" name="Genome Announc.">
        <title>Expanding the biotechnology potential of lactobacilli through comparative genomics of 213 strains and associated genera.</title>
        <authorList>
            <person name="Sun Z."/>
            <person name="Harris H.M."/>
            <person name="McCann A."/>
            <person name="Guo C."/>
            <person name="Argimon S."/>
            <person name="Zhang W."/>
            <person name="Yang X."/>
            <person name="Jeffery I.B."/>
            <person name="Cooney J.C."/>
            <person name="Kagawa T.F."/>
            <person name="Liu W."/>
            <person name="Song Y."/>
            <person name="Salvetti E."/>
            <person name="Wrobel A."/>
            <person name="Rasinkangas P."/>
            <person name="Parkhill J."/>
            <person name="Rea M.C."/>
            <person name="O'Sullivan O."/>
            <person name="Ritari J."/>
            <person name="Douillard F.P."/>
            <person name="Paul Ross R."/>
            <person name="Yang R."/>
            <person name="Briner A.E."/>
            <person name="Felis G.E."/>
            <person name="de Vos W.M."/>
            <person name="Barrangou R."/>
            <person name="Klaenhammer T.R."/>
            <person name="Caufield P.W."/>
            <person name="Cui Y."/>
            <person name="Zhang H."/>
            <person name="O'Toole P.W."/>
        </authorList>
    </citation>
    <scope>NUCLEOTIDE SEQUENCE [LARGE SCALE GENOMIC DNA]</scope>
    <source>
        <strain evidence="3 4">DSM 20405</strain>
    </source>
</reference>
<gene>
    <name evidence="3" type="ORF">IV49_GL000464</name>
</gene>
<protein>
    <submittedName>
        <fullName evidence="3">Uncharacterized protein</fullName>
    </submittedName>
</protein>
<dbReference type="EMBL" id="JQBL01000015">
    <property type="protein sequence ID" value="KRN50019.1"/>
    <property type="molecule type" value="Genomic_DNA"/>
</dbReference>
<evidence type="ECO:0000256" key="2">
    <source>
        <dbReference type="SAM" id="Phobius"/>
    </source>
</evidence>
<keyword evidence="2" id="KW-0472">Membrane</keyword>
<feature type="region of interest" description="Disordered" evidence="1">
    <location>
        <begin position="1"/>
        <end position="24"/>
    </location>
</feature>
<feature type="transmembrane region" description="Helical" evidence="2">
    <location>
        <begin position="64"/>
        <end position="82"/>
    </location>
</feature>
<sequence length="334" mass="37166">MDNNQFNSNNNSNGSYNASQAGSYNANSQQNNAYQYDQQNPYSNNGGNIPPQGNMPFYKTTKGIIAIALSLVLILGLVYWGFNNFIGYTRIDLAKNVSLKLSGESGTATLSSSNVRNNVDYDKSNEKLKTFVNSIRYSVSKNMAIKNGDKVKVTVVYSESLAKECKVKVTNAEKEITISGLGEKFEDGSKVSSTIANKMKSDADEKMKQMVTLIDSTTWQVTPTYHSMYLLKSSTDKDYVVAVYDLTLLYKATNRSVHYYAYTYTTTGVHTNYENTSKVWNGNTSVRIIGNNLYGYGNFLQTTDHILISDASMIESNITNYSLFRGRTVSKINA</sequence>
<dbReference type="Proteomes" id="UP000051841">
    <property type="component" value="Unassembled WGS sequence"/>
</dbReference>
<evidence type="ECO:0000313" key="4">
    <source>
        <dbReference type="Proteomes" id="UP000051841"/>
    </source>
</evidence>
<evidence type="ECO:0000256" key="1">
    <source>
        <dbReference type="SAM" id="MobiDB-lite"/>
    </source>
</evidence>
<dbReference type="RefSeq" id="WP_031589205.1">
    <property type="nucleotide sequence ID" value="NZ_JNKN01000014.1"/>
</dbReference>
<comment type="caution">
    <text evidence="3">The sequence shown here is derived from an EMBL/GenBank/DDBJ whole genome shotgun (WGS) entry which is preliminary data.</text>
</comment>
<accession>A0A0R2HAH7</accession>
<evidence type="ECO:0000313" key="3">
    <source>
        <dbReference type="EMBL" id="KRN50019.1"/>
    </source>
</evidence>
<keyword evidence="2" id="KW-0812">Transmembrane</keyword>
<dbReference type="PATRIC" id="fig|1410657.5.peg.491"/>
<keyword evidence="4" id="KW-1185">Reference proteome</keyword>
<proteinExistence type="predicted"/>
<organism evidence="3 4">
    <name type="scientific">Kandleria vitulina DSM 20405</name>
    <dbReference type="NCBI Taxonomy" id="1410657"/>
    <lineage>
        <taxon>Bacteria</taxon>
        <taxon>Bacillati</taxon>
        <taxon>Bacillota</taxon>
        <taxon>Erysipelotrichia</taxon>
        <taxon>Erysipelotrichales</taxon>
        <taxon>Coprobacillaceae</taxon>
        <taxon>Kandleria</taxon>
    </lineage>
</organism>
<dbReference type="AlphaFoldDB" id="A0A0R2HAH7"/>
<name>A0A0R2HAH7_9FIRM</name>
<keyword evidence="2" id="KW-1133">Transmembrane helix</keyword>